<accession>A0ABV2QEL3</accession>
<sequence>MRLFQIYYNEETLASLDQGFIPLDNSKSERPDFYEYWPIRQALLSQNFLDDEYIGFFSPRLKEKTNLTFDQMAEKINHARSEVISFSPCFEEIACYPNSFIQGDAVHPGLLKTAQRIFNRLGIKINLATLIQDQTRTIYSNYFVATYRFWKEWLQLSEQIFEISENKNSILGRSLNSKVKHRTSSSYAMKVFIMERLVSILLELRNIDAEIGIDFNKIPTTWPEGDRLFFTLMDLDALKGHYIKTNLSVYQRFYEERRRQILRRLALETR</sequence>
<name>A0ABV2QEL3_9BURK</name>
<organism evidence="1 2">
    <name type="scientific">Ottowia thiooxydans</name>
    <dbReference type="NCBI Taxonomy" id="219182"/>
    <lineage>
        <taxon>Bacteria</taxon>
        <taxon>Pseudomonadati</taxon>
        <taxon>Pseudomonadota</taxon>
        <taxon>Betaproteobacteria</taxon>
        <taxon>Burkholderiales</taxon>
        <taxon>Comamonadaceae</taxon>
        <taxon>Ottowia</taxon>
    </lineage>
</organism>
<evidence type="ECO:0000313" key="1">
    <source>
        <dbReference type="EMBL" id="MET4578983.1"/>
    </source>
</evidence>
<dbReference type="RefSeq" id="WP_354446679.1">
    <property type="nucleotide sequence ID" value="NZ_JBEPSH010000008.1"/>
</dbReference>
<dbReference type="Proteomes" id="UP001549320">
    <property type="component" value="Unassembled WGS sequence"/>
</dbReference>
<proteinExistence type="predicted"/>
<gene>
    <name evidence="1" type="ORF">ABIE13_004106</name>
</gene>
<reference evidence="1 2" key="1">
    <citation type="submission" date="2024-06" db="EMBL/GenBank/DDBJ databases">
        <title>Sorghum-associated microbial communities from plants grown in Nebraska, USA.</title>
        <authorList>
            <person name="Schachtman D."/>
        </authorList>
    </citation>
    <scope>NUCLEOTIDE SEQUENCE [LARGE SCALE GENOMIC DNA]</scope>
    <source>
        <strain evidence="1 2">2709</strain>
    </source>
</reference>
<keyword evidence="2" id="KW-1185">Reference proteome</keyword>
<comment type="caution">
    <text evidence="1">The sequence shown here is derived from an EMBL/GenBank/DDBJ whole genome shotgun (WGS) entry which is preliminary data.</text>
</comment>
<protein>
    <submittedName>
        <fullName evidence="1">Uncharacterized protein</fullName>
    </submittedName>
</protein>
<evidence type="ECO:0000313" key="2">
    <source>
        <dbReference type="Proteomes" id="UP001549320"/>
    </source>
</evidence>
<dbReference type="EMBL" id="JBEPSH010000008">
    <property type="protein sequence ID" value="MET4578983.1"/>
    <property type="molecule type" value="Genomic_DNA"/>
</dbReference>